<keyword evidence="2" id="KW-1185">Reference proteome</keyword>
<reference evidence="1 2" key="1">
    <citation type="submission" date="2017-06" db="EMBL/GenBank/DDBJ databases">
        <title>Genome sequencing of cyanobaciteial culture collection at National Institute for Environmental Studies (NIES).</title>
        <authorList>
            <person name="Hirose Y."/>
            <person name="Shimura Y."/>
            <person name="Fujisawa T."/>
            <person name="Nakamura Y."/>
            <person name="Kawachi M."/>
        </authorList>
    </citation>
    <scope>NUCLEOTIDE SEQUENCE [LARGE SCALE GENOMIC DNA]</scope>
    <source>
        <strain evidence="1 2">NIES-806</strain>
    </source>
</reference>
<proteinExistence type="predicted"/>
<gene>
    <name evidence="1" type="ORF">NIES806_03680</name>
</gene>
<dbReference type="RefSeq" id="WP_096663257.1">
    <property type="nucleotide sequence ID" value="NZ_AP018316.1"/>
</dbReference>
<dbReference type="EMBL" id="AP018316">
    <property type="protein sequence ID" value="BAZ84184.1"/>
    <property type="molecule type" value="Genomic_DNA"/>
</dbReference>
<name>A0A1Z4UYD5_9CYAN</name>
<accession>A0A1Z4UYD5</accession>
<evidence type="ECO:0000313" key="2">
    <source>
        <dbReference type="Proteomes" id="UP000218702"/>
    </source>
</evidence>
<evidence type="ECO:0000313" key="1">
    <source>
        <dbReference type="EMBL" id="BAZ84184.1"/>
    </source>
</evidence>
<dbReference type="AlphaFoldDB" id="A0A1Z4UYD5"/>
<dbReference type="KEGG" id="dcm:NIES806_03680"/>
<organism evidence="1 2">
    <name type="scientific">Dolichospermum compactum NIES-806</name>
    <dbReference type="NCBI Taxonomy" id="1973481"/>
    <lineage>
        <taxon>Bacteria</taxon>
        <taxon>Bacillati</taxon>
        <taxon>Cyanobacteriota</taxon>
        <taxon>Cyanophyceae</taxon>
        <taxon>Nostocales</taxon>
        <taxon>Aphanizomenonaceae</taxon>
        <taxon>Dolichospermum</taxon>
        <taxon>Dolichospermum compactum</taxon>
    </lineage>
</organism>
<dbReference type="Pfam" id="PF11848">
    <property type="entry name" value="DUF3368"/>
    <property type="match status" value="1"/>
</dbReference>
<dbReference type="InterPro" id="IPR021799">
    <property type="entry name" value="PIN-like_prokaryotic"/>
</dbReference>
<dbReference type="OrthoDB" id="486833at2"/>
<dbReference type="Proteomes" id="UP000218702">
    <property type="component" value="Chromosome"/>
</dbReference>
<evidence type="ECO:0008006" key="3">
    <source>
        <dbReference type="Google" id="ProtNLM"/>
    </source>
</evidence>
<sequence length="181" mass="20355">MQINHSHIILDACCVLNLCASGQFLAILKSLPAEIIVTTVVQERELNTLQSLKEEENDAVLEFETAITQSLLKVVDFESEEEEESFVNYAAFLDDGESATFAIAVNRKWAVATDDKRAIAFIQKENINIQILSTSEIIKHWSESENPNSSILSHVLNAIQIKGRFIPPKNDPLRKWWISAS</sequence>
<protein>
    <recommendedName>
        <fullName evidence="3">PIN domain-containing protein</fullName>
    </recommendedName>
</protein>